<dbReference type="Pfam" id="PF00107">
    <property type="entry name" value="ADH_zinc_N"/>
    <property type="match status" value="1"/>
</dbReference>
<keyword evidence="3" id="KW-1185">Reference proteome</keyword>
<dbReference type="InterPro" id="IPR013149">
    <property type="entry name" value="ADH-like_C"/>
</dbReference>
<accession>A0ABT3CJU6</accession>
<reference evidence="2 3" key="1">
    <citation type="journal article" date="2022" name="BMC Genomics">
        <title>Comparative genome analysis of mycobacteria focusing on tRNA and non-coding RNA.</title>
        <authorList>
            <person name="Behra P.R.K."/>
            <person name="Pettersson B.M.F."/>
            <person name="Ramesh M."/>
            <person name="Das S."/>
            <person name="Dasgupta S."/>
            <person name="Kirsebom L.A."/>
        </authorList>
    </citation>
    <scope>NUCLEOTIDE SEQUENCE [LARGE SCALE GENOMIC DNA]</scope>
    <source>
        <strain evidence="2 3">DSM 44078</strain>
    </source>
</reference>
<organism evidence="2 3">
    <name type="scientific">Mycolicibacterium komossense</name>
    <dbReference type="NCBI Taxonomy" id="1779"/>
    <lineage>
        <taxon>Bacteria</taxon>
        <taxon>Bacillati</taxon>
        <taxon>Actinomycetota</taxon>
        <taxon>Actinomycetes</taxon>
        <taxon>Mycobacteriales</taxon>
        <taxon>Mycobacteriaceae</taxon>
        <taxon>Mycolicibacterium</taxon>
    </lineage>
</organism>
<dbReference type="PANTHER" id="PTHR43677">
    <property type="entry name" value="SHORT-CHAIN DEHYDROGENASE/REDUCTASE"/>
    <property type="match status" value="1"/>
</dbReference>
<dbReference type="SUPFAM" id="SSF50129">
    <property type="entry name" value="GroES-like"/>
    <property type="match status" value="1"/>
</dbReference>
<dbReference type="Proteomes" id="UP001526201">
    <property type="component" value="Unassembled WGS sequence"/>
</dbReference>
<sequence>MKAAVVNALGRVPIYADFADPQPDDGAVVATVEAASVKNLDRGLISGHHYGSASLALPMVAGVDGVARLSDGRLVYTGALAPFGMMAERALIDPSRAIELPAGVDPVVGAAVPNPGISAWLSLEYAGRIQPGQRVLVLGATGVTGAVAVQLAKTQFGAGNVVVAGRNAERLAWLRTVGADDVITLGSEDLTGRVAAEHAAQPFDVVIDYLWGEPAEQVLAALGNNHLGTGFHATRYVEVGSMAGQTISLPGGVVRSAGIELCGFGIGSIPVDEQARVATEILPSLFAMVAAGTLHVDARAHPLSEVEQLWTAPEPAGSRVVLVP</sequence>
<dbReference type="EMBL" id="JACKTY010000047">
    <property type="protein sequence ID" value="MCV7229742.1"/>
    <property type="molecule type" value="Genomic_DNA"/>
</dbReference>
<dbReference type="SUPFAM" id="SSF51735">
    <property type="entry name" value="NAD(P)-binding Rossmann-fold domains"/>
    <property type="match status" value="1"/>
</dbReference>
<feature type="domain" description="Enoyl reductase (ER)" evidence="1">
    <location>
        <begin position="4"/>
        <end position="322"/>
    </location>
</feature>
<evidence type="ECO:0000259" key="1">
    <source>
        <dbReference type="SMART" id="SM00829"/>
    </source>
</evidence>
<evidence type="ECO:0000313" key="3">
    <source>
        <dbReference type="Proteomes" id="UP001526201"/>
    </source>
</evidence>
<dbReference type="Gene3D" id="3.90.180.10">
    <property type="entry name" value="Medium-chain alcohol dehydrogenases, catalytic domain"/>
    <property type="match status" value="1"/>
</dbReference>
<dbReference type="InterPro" id="IPR036291">
    <property type="entry name" value="NAD(P)-bd_dom_sf"/>
</dbReference>
<dbReference type="RefSeq" id="WP_264071012.1">
    <property type="nucleotide sequence ID" value="NZ_JACKTY010000047.1"/>
</dbReference>
<dbReference type="InterPro" id="IPR020843">
    <property type="entry name" value="ER"/>
</dbReference>
<dbReference type="Gene3D" id="3.40.50.720">
    <property type="entry name" value="NAD(P)-binding Rossmann-like Domain"/>
    <property type="match status" value="1"/>
</dbReference>
<dbReference type="PANTHER" id="PTHR43677:SF11">
    <property type="entry name" value="ZINC-CONTAINING ALCOHOL DEHYDROGENASE"/>
    <property type="match status" value="1"/>
</dbReference>
<gene>
    <name evidence="2" type="ORF">H7J73_27410</name>
</gene>
<protein>
    <submittedName>
        <fullName evidence="2">Zinc-binding alcohol dehydrogenase family protein</fullName>
    </submittedName>
</protein>
<dbReference type="InterPro" id="IPR051397">
    <property type="entry name" value="Zn-ADH-like_protein"/>
</dbReference>
<evidence type="ECO:0000313" key="2">
    <source>
        <dbReference type="EMBL" id="MCV7229742.1"/>
    </source>
</evidence>
<proteinExistence type="predicted"/>
<dbReference type="SMART" id="SM00829">
    <property type="entry name" value="PKS_ER"/>
    <property type="match status" value="1"/>
</dbReference>
<comment type="caution">
    <text evidence="2">The sequence shown here is derived from an EMBL/GenBank/DDBJ whole genome shotgun (WGS) entry which is preliminary data.</text>
</comment>
<name>A0ABT3CJU6_9MYCO</name>
<dbReference type="InterPro" id="IPR011032">
    <property type="entry name" value="GroES-like_sf"/>
</dbReference>